<keyword evidence="5" id="KW-1185">Reference proteome</keyword>
<reference evidence="4 5" key="1">
    <citation type="submission" date="2020-07" db="EMBL/GenBank/DDBJ databases">
        <title>MOT database genomes.</title>
        <authorList>
            <person name="Joseph S."/>
            <person name="Aduse-Opoku J."/>
            <person name="Hashim A."/>
            <person name="Wade W."/>
            <person name="Curtis M."/>
        </authorList>
    </citation>
    <scope>NUCLEOTIDE SEQUENCE [LARGE SCALE GENOMIC DNA]</scope>
    <source>
        <strain evidence="4 5">CCW311</strain>
    </source>
</reference>
<proteinExistence type="predicted"/>
<name>A0A7Z0LC41_9STRE</name>
<dbReference type="Proteomes" id="UP000563349">
    <property type="component" value="Unassembled WGS sequence"/>
</dbReference>
<dbReference type="EMBL" id="JACBYG010000013">
    <property type="protein sequence ID" value="NYS48733.1"/>
    <property type="molecule type" value="Genomic_DNA"/>
</dbReference>
<dbReference type="InterPro" id="IPR046254">
    <property type="entry name" value="DUF6287"/>
</dbReference>
<organism evidence="4 5">
    <name type="scientific">Streptococcus danieliae</name>
    <dbReference type="NCBI Taxonomy" id="747656"/>
    <lineage>
        <taxon>Bacteria</taxon>
        <taxon>Bacillati</taxon>
        <taxon>Bacillota</taxon>
        <taxon>Bacilli</taxon>
        <taxon>Lactobacillales</taxon>
        <taxon>Streptococcaceae</taxon>
        <taxon>Streptococcus</taxon>
    </lineage>
</organism>
<gene>
    <name evidence="4" type="ORF">HZY93_01880</name>
</gene>
<feature type="chain" id="PRO_5039028225" description="DUF6287 domain-containing protein" evidence="2">
    <location>
        <begin position="25"/>
        <end position="173"/>
    </location>
</feature>
<evidence type="ECO:0000256" key="1">
    <source>
        <dbReference type="SAM" id="MobiDB-lite"/>
    </source>
</evidence>
<evidence type="ECO:0000313" key="5">
    <source>
        <dbReference type="Proteomes" id="UP000563349"/>
    </source>
</evidence>
<evidence type="ECO:0000313" key="4">
    <source>
        <dbReference type="EMBL" id="NYS48733.1"/>
    </source>
</evidence>
<feature type="signal peptide" evidence="2">
    <location>
        <begin position="1"/>
        <end position="24"/>
    </location>
</feature>
<sequence>MRTRFFLCLTSLILLLTACGTKPATGLKASSAATSSSQEAVSSSSTSVSSASSSSASSDAEASPVQETSIDTQAILAGDYASLVGTWVNDKGEALRIEADGSSDRFDASIFNGLEESEGTLISDHYKIGGASSALTIVPAGQKLPFHDQVAKADSLVIGTSSEAALHVFMRAQ</sequence>
<comment type="caution">
    <text evidence="4">The sequence shown here is derived from an EMBL/GenBank/DDBJ whole genome shotgun (WGS) entry which is preliminary data.</text>
</comment>
<accession>A0A7Z0LC41</accession>
<evidence type="ECO:0000259" key="3">
    <source>
        <dbReference type="Pfam" id="PF19804"/>
    </source>
</evidence>
<feature type="domain" description="DUF6287" evidence="3">
    <location>
        <begin position="68"/>
        <end position="101"/>
    </location>
</feature>
<dbReference type="RefSeq" id="WP_179923407.1">
    <property type="nucleotide sequence ID" value="NZ_CP128228.1"/>
</dbReference>
<protein>
    <recommendedName>
        <fullName evidence="3">DUF6287 domain-containing protein</fullName>
    </recommendedName>
</protein>
<feature type="region of interest" description="Disordered" evidence="1">
    <location>
        <begin position="39"/>
        <end position="65"/>
    </location>
</feature>
<feature type="compositionally biased region" description="Low complexity" evidence="1">
    <location>
        <begin position="39"/>
        <end position="63"/>
    </location>
</feature>
<dbReference type="Pfam" id="PF19804">
    <property type="entry name" value="DUF6287"/>
    <property type="match status" value="1"/>
</dbReference>
<dbReference type="AlphaFoldDB" id="A0A7Z0LC41"/>
<evidence type="ECO:0000256" key="2">
    <source>
        <dbReference type="SAM" id="SignalP"/>
    </source>
</evidence>
<dbReference type="PROSITE" id="PS51257">
    <property type="entry name" value="PROKAR_LIPOPROTEIN"/>
    <property type="match status" value="1"/>
</dbReference>
<keyword evidence="2" id="KW-0732">Signal</keyword>